<dbReference type="AlphaFoldDB" id="H0I418"/>
<gene>
    <name evidence="1" type="ORF">MAXJ12_36196</name>
</gene>
<dbReference type="PATRIC" id="fig|1107882.3.peg.6966"/>
<name>H0I418_9HYPH</name>
<protein>
    <submittedName>
        <fullName evidence="1">Uncharacterized protein</fullName>
    </submittedName>
</protein>
<dbReference type="RefSeq" id="WP_008840775.1">
    <property type="nucleotide sequence ID" value="NZ_AHAM01000343.1"/>
</dbReference>
<dbReference type="Proteomes" id="UP000003250">
    <property type="component" value="Unassembled WGS sequence"/>
</dbReference>
<accession>H0I418</accession>
<sequence length="164" mass="18375">MVTCLEELDSGWLDRPWRVLRDGTLLFIRTTIERKQVEDKAVWDIKLQTATVELDAPRPKISPVQIVATIYSCENEGGGDAKWILQTSGCHTWDAREMARGRDNGKGDVLAARIMRAAPVVVADIDGQYGDAIEDIAFFYRKDGRDVVLLKGVATPSGKEWRLE</sequence>
<organism evidence="1 2">
    <name type="scientific">Mesorhizobium alhagi CCNWXJ12-2</name>
    <dbReference type="NCBI Taxonomy" id="1107882"/>
    <lineage>
        <taxon>Bacteria</taxon>
        <taxon>Pseudomonadati</taxon>
        <taxon>Pseudomonadota</taxon>
        <taxon>Alphaproteobacteria</taxon>
        <taxon>Hyphomicrobiales</taxon>
        <taxon>Phyllobacteriaceae</taxon>
        <taxon>Allomesorhizobium</taxon>
    </lineage>
</organism>
<evidence type="ECO:0000313" key="1">
    <source>
        <dbReference type="EMBL" id="EHK52280.1"/>
    </source>
</evidence>
<keyword evidence="2" id="KW-1185">Reference proteome</keyword>
<evidence type="ECO:0000313" key="2">
    <source>
        <dbReference type="Proteomes" id="UP000003250"/>
    </source>
</evidence>
<proteinExistence type="predicted"/>
<dbReference type="EMBL" id="AHAM01000343">
    <property type="protein sequence ID" value="EHK52280.1"/>
    <property type="molecule type" value="Genomic_DNA"/>
</dbReference>
<reference evidence="1 2" key="1">
    <citation type="journal article" date="2012" name="J. Bacteriol.">
        <title>Draft Genome Sequence of Mesorhizobium alhagi CCNWXJ12-2T, a Novel Salt-Resistant Species Isolated from the Desert of Northwestern China.</title>
        <authorList>
            <person name="Zhou M."/>
            <person name="Chen W."/>
            <person name="Chen H."/>
            <person name="Wei G."/>
        </authorList>
    </citation>
    <scope>NUCLEOTIDE SEQUENCE [LARGE SCALE GENOMIC DNA]</scope>
    <source>
        <strain evidence="1 2">CCNWXJ12-2</strain>
    </source>
</reference>